<dbReference type="PANTHER" id="PTHR22912:SF223">
    <property type="entry name" value="DIHYDROLIPOYL DEHYDROGENASE 1, MITOCHONDRIAL"/>
    <property type="match status" value="1"/>
</dbReference>
<dbReference type="Gene3D" id="3.50.50.60">
    <property type="entry name" value="FAD/NAD(P)-binding domain"/>
    <property type="match status" value="2"/>
</dbReference>
<dbReference type="GO" id="GO:0005739">
    <property type="term" value="C:mitochondrion"/>
    <property type="evidence" value="ECO:0007669"/>
    <property type="project" value="TreeGrafter"/>
</dbReference>
<dbReference type="Proteomes" id="UP000652761">
    <property type="component" value="Unassembled WGS sequence"/>
</dbReference>
<proteinExistence type="predicted"/>
<dbReference type="EMBL" id="NMUH01005242">
    <property type="protein sequence ID" value="MQM12238.1"/>
    <property type="molecule type" value="Genomic_DNA"/>
</dbReference>
<gene>
    <name evidence="1" type="ORF">Taro_045151</name>
</gene>
<reference evidence="1" key="1">
    <citation type="submission" date="2017-07" db="EMBL/GenBank/DDBJ databases">
        <title>Taro Niue Genome Assembly and Annotation.</title>
        <authorList>
            <person name="Atibalentja N."/>
            <person name="Keating K."/>
            <person name="Fields C.J."/>
        </authorList>
    </citation>
    <scope>NUCLEOTIDE SEQUENCE</scope>
    <source>
        <strain evidence="1">Niue_2</strain>
        <tissue evidence="1">Leaf</tissue>
    </source>
</reference>
<organism evidence="1 2">
    <name type="scientific">Colocasia esculenta</name>
    <name type="common">Wild taro</name>
    <name type="synonym">Arum esculentum</name>
    <dbReference type="NCBI Taxonomy" id="4460"/>
    <lineage>
        <taxon>Eukaryota</taxon>
        <taxon>Viridiplantae</taxon>
        <taxon>Streptophyta</taxon>
        <taxon>Embryophyta</taxon>
        <taxon>Tracheophyta</taxon>
        <taxon>Spermatophyta</taxon>
        <taxon>Magnoliopsida</taxon>
        <taxon>Liliopsida</taxon>
        <taxon>Araceae</taxon>
        <taxon>Aroideae</taxon>
        <taxon>Colocasieae</taxon>
        <taxon>Colocasia</taxon>
    </lineage>
</organism>
<dbReference type="GO" id="GO:0006103">
    <property type="term" value="P:2-oxoglutarate metabolic process"/>
    <property type="evidence" value="ECO:0007669"/>
    <property type="project" value="TreeGrafter"/>
</dbReference>
<evidence type="ECO:0000313" key="1">
    <source>
        <dbReference type="EMBL" id="MQM12238.1"/>
    </source>
</evidence>
<dbReference type="GO" id="GO:0045252">
    <property type="term" value="C:oxoglutarate dehydrogenase complex"/>
    <property type="evidence" value="ECO:0007669"/>
    <property type="project" value="TreeGrafter"/>
</dbReference>
<dbReference type="PANTHER" id="PTHR22912">
    <property type="entry name" value="DISULFIDE OXIDOREDUCTASE"/>
    <property type="match status" value="1"/>
</dbReference>
<comment type="caution">
    <text evidence="1">The sequence shown here is derived from an EMBL/GenBank/DDBJ whole genome shotgun (WGS) entry which is preliminary data.</text>
</comment>
<dbReference type="GO" id="GO:0004148">
    <property type="term" value="F:dihydrolipoyl dehydrogenase (NADH) activity"/>
    <property type="evidence" value="ECO:0007669"/>
    <property type="project" value="TreeGrafter"/>
</dbReference>
<dbReference type="AlphaFoldDB" id="A0A843WZN4"/>
<evidence type="ECO:0000313" key="2">
    <source>
        <dbReference type="Proteomes" id="UP000652761"/>
    </source>
</evidence>
<accession>A0A843WZN4</accession>
<keyword evidence="2" id="KW-1185">Reference proteome</keyword>
<dbReference type="InterPro" id="IPR036188">
    <property type="entry name" value="FAD/NAD-bd_sf"/>
</dbReference>
<dbReference type="GO" id="GO:0050660">
    <property type="term" value="F:flavin adenine dinucleotide binding"/>
    <property type="evidence" value="ECO:0007669"/>
    <property type="project" value="TreeGrafter"/>
</dbReference>
<dbReference type="InterPro" id="IPR050151">
    <property type="entry name" value="Class-I_Pyr_Nuc-Dis_Oxidored"/>
</dbReference>
<dbReference type="OrthoDB" id="361797at2759"/>
<protein>
    <submittedName>
        <fullName evidence="1">Uncharacterized protein</fullName>
    </submittedName>
</protein>
<sequence length="215" mass="23337">MQGPYAGTCLNVGCIPSKASTLLSSSPSSSIPVFSLFPPRDLGFWLVLLRQDLFLSSALLHSSHMYHEANHSFPSHGVKFSQVEVDLAAMMAQKDKAVSNLTRGIEGLNSFKVSSLVPAFGYQWDPRVTSGYLIACSVKGPSFRAGSARLVPKTSSEWTTLPHIRHLAANYAFEHQVPSSGVDYRAAGLAHQADYLLGTFRPGGSKRPFIPSQQL</sequence>
<name>A0A843WZN4_COLES</name>